<dbReference type="Pfam" id="PF13352">
    <property type="entry name" value="DUF4100"/>
    <property type="match status" value="1"/>
</dbReference>
<feature type="region of interest" description="Disordered" evidence="1">
    <location>
        <begin position="298"/>
        <end position="349"/>
    </location>
</feature>
<evidence type="ECO:0000313" key="3">
    <source>
        <dbReference type="EMBL" id="EDQ49351.1"/>
    </source>
</evidence>
<gene>
    <name evidence="3" type="ORF">PHYPADRAFT_102055</name>
</gene>
<evidence type="ECO:0000259" key="2">
    <source>
        <dbReference type="Pfam" id="PF13352"/>
    </source>
</evidence>
<dbReference type="AlphaFoldDB" id="A9U4P9"/>
<accession>A9U4P9</accession>
<name>A9U4P9_PHYPA</name>
<protein>
    <submittedName>
        <fullName evidence="3">Predicted protein</fullName>
    </submittedName>
</protein>
<reference evidence="3" key="1">
    <citation type="journal article" date="2008" name="Science">
        <title>The Physcomitrella genome reveals evolutionary insights into the conquest of land by plants.</title>
        <authorList>
            <person name="Rensing S."/>
            <person name="Lang D."/>
            <person name="Zimmer A."/>
            <person name="Terry A."/>
            <person name="Salamov A."/>
            <person name="Shapiro H."/>
            <person name="Nishiyama T."/>
            <person name="Perroud P.-F."/>
            <person name="Lindquist E."/>
            <person name="Kamisugi Y."/>
            <person name="Tanahashi T."/>
            <person name="Sakakibara K."/>
            <person name="Fujita T."/>
            <person name="Oishi K."/>
            <person name="Shin-I T."/>
            <person name="Kuroki Y."/>
            <person name="Toyoda A."/>
            <person name="Suzuki Y."/>
            <person name="Hashimoto A."/>
            <person name="Yamaguchi K."/>
            <person name="Sugano A."/>
            <person name="Kohara Y."/>
            <person name="Fujiyama A."/>
            <person name="Anterola A."/>
            <person name="Aoki S."/>
            <person name="Ashton N."/>
            <person name="Barbazuk W.B."/>
            <person name="Barker E."/>
            <person name="Bennetzen J."/>
            <person name="Bezanilla M."/>
            <person name="Blankenship R."/>
            <person name="Cho S.H."/>
            <person name="Dutcher S."/>
            <person name="Estelle M."/>
            <person name="Fawcett J.A."/>
            <person name="Gundlach H."/>
            <person name="Hanada K."/>
            <person name="Heyl A."/>
            <person name="Hicks K.A."/>
            <person name="Hugh J."/>
            <person name="Lohr M."/>
            <person name="Mayer K."/>
            <person name="Melkozernov A."/>
            <person name="Murata T."/>
            <person name="Nelson D."/>
            <person name="Pils B."/>
            <person name="Prigge M."/>
            <person name="Reiss B."/>
            <person name="Renner T."/>
            <person name="Rombauts S."/>
            <person name="Rushton P."/>
            <person name="Sanderfoot A."/>
            <person name="Schween G."/>
            <person name="Shiu S.-H."/>
            <person name="Stueber K."/>
            <person name="Theodoulou F.L."/>
            <person name="Tu H."/>
            <person name="Van de Peer Y."/>
            <person name="Verrier P.J."/>
            <person name="Waters E."/>
            <person name="Wood A."/>
            <person name="Yang L."/>
            <person name="Cove D."/>
            <person name="Cuming A."/>
            <person name="Hasebe M."/>
            <person name="Lucas S."/>
            <person name="Mishler D.B."/>
            <person name="Reski R."/>
            <person name="Grigoriev I."/>
            <person name="Quatrano R.S."/>
            <person name="Boore J.L."/>
        </authorList>
    </citation>
    <scope>NUCLEOTIDE SEQUENCE [LARGE SCALE GENOMIC DNA]</scope>
</reference>
<organism>
    <name type="scientific">Physcomitrium patens</name>
    <name type="common">Spreading-leaved earth moss</name>
    <name type="synonym">Physcomitrella patens</name>
    <dbReference type="NCBI Taxonomy" id="3218"/>
    <lineage>
        <taxon>Eukaryota</taxon>
        <taxon>Viridiplantae</taxon>
        <taxon>Streptophyta</taxon>
        <taxon>Embryophyta</taxon>
        <taxon>Bryophyta</taxon>
        <taxon>Bryophytina</taxon>
        <taxon>Bryopsida</taxon>
        <taxon>Funariidae</taxon>
        <taxon>Funariales</taxon>
        <taxon>Funariaceae</taxon>
        <taxon>Physcomitrium</taxon>
    </lineage>
</organism>
<dbReference type="InterPro" id="IPR025165">
    <property type="entry name" value="DUF4100"/>
</dbReference>
<dbReference type="EMBL" id="DS545399">
    <property type="protein sequence ID" value="EDQ49351.1"/>
    <property type="molecule type" value="Genomic_DNA"/>
</dbReference>
<feature type="domain" description="DUF4100" evidence="2">
    <location>
        <begin position="296"/>
        <end position="408"/>
    </location>
</feature>
<sequence>MKELLDFEVSTCNLRVQAMECKDAMATKASQSVVGLLDQFDGRNISKYLKYYSREMELNKVSEKDMILTFELAIVPKLREHIKGIFKTHGEKWEDFILQLKEEYSLEDAERVELFLQSAGNDLQRELELLLEDNTEDNGLTSDWKKVSEAVGILAKREYRRGKVVVRQETRPSPTTTSRRQQLEPAIPVRPIPIPMSTVALQKDAIDELAMTSREAITYGIDAVREKEDVFDKYINTRDLWNHAIINMNKGKIIRQELLNTATIIRNATGWDDPVDTMSVHAYLAKSQHEALLEVKRGRNEIEENPEEPTNKRRSQRHAETAQNKEIPIPHVNRPSKAGPSILHPGNASLPKKKWEERIEVDKDKGKNKHITYKLQSDIEAATDLKGVLEERILNAKIEFTLREILGITKRDFHEVIIDTKEESELVECCINKKGQFNLDEYKDDDKGPGHYIKGHWTRATIETLVKMEDLEEPVIALIDHGSEINIMSKEVYKHTTSYPVILGQPYITAVRMETKVLDDGSACARTRRQDGKKVVQFLTVPANHERNRNYLRSELLPRVSEEFTDFCKWEKKVVQKSEKDLKRVGVLDGDDKIIGVYMETGLENFMEELLEVEQENEDQVMQVHSRELYSAIQAFQDYEVEVETKYKTVEKKIKPVAIPLPSDSNHQVQ</sequence>
<evidence type="ECO:0000256" key="1">
    <source>
        <dbReference type="SAM" id="MobiDB-lite"/>
    </source>
</evidence>
<proteinExistence type="predicted"/>